<sequence length="308" mass="32264">MARIVTPYGRHSTAEEVIAGIDLSGRRAVVTGGVSGIGLETARALAGAGAQVTVTARDDNAAHAAADIAASTGNPDVRVVPLELTSVSSIRTFVDDWDGPLHILVNNAGIMALPELHRTPQGWEEQFAVNHLGHHLLAVGLRDALARAEGARIVSVSSAAHHLSPVVFQDIHYLSRPYHPQQAYGQAKTAVALFAVGAGSRWARLGITANALNPGAIATGLQQYIGGDLGVPVDLQKSPQQGAATSVLLATSPLLSGVTGRYFNDCAEARPVSVPPTDQAELASSVADYAIDPEKADRLWRMCDRMVG</sequence>
<dbReference type="InterPro" id="IPR002347">
    <property type="entry name" value="SDR_fam"/>
</dbReference>
<dbReference type="PANTHER" id="PTHR24320:SF148">
    <property type="entry name" value="NAD(P)-BINDING ROSSMANN-FOLD SUPERFAMILY PROTEIN"/>
    <property type="match status" value="1"/>
</dbReference>
<protein>
    <submittedName>
        <fullName evidence="4">SDR family NAD(P)-dependent oxidoreductase</fullName>
    </submittedName>
</protein>
<dbReference type="RefSeq" id="WP_331209088.1">
    <property type="nucleotide sequence ID" value="NZ_JAZGQL010000012.1"/>
</dbReference>
<proteinExistence type="inferred from homology"/>
<gene>
    <name evidence="3" type="ORF">V1634_18410</name>
    <name evidence="4" type="ORF">V1634_27420</name>
</gene>
<keyword evidence="5" id="KW-1185">Reference proteome</keyword>
<dbReference type="PROSITE" id="PS00061">
    <property type="entry name" value="ADH_SHORT"/>
    <property type="match status" value="1"/>
</dbReference>
<dbReference type="Gene3D" id="3.40.50.720">
    <property type="entry name" value="NAD(P)-binding Rossmann-like Domain"/>
    <property type="match status" value="1"/>
</dbReference>
<name>A0ABU7SKT5_9ACTN</name>
<dbReference type="Pfam" id="PF00106">
    <property type="entry name" value="adh_short"/>
    <property type="match status" value="1"/>
</dbReference>
<dbReference type="PANTHER" id="PTHR24320">
    <property type="entry name" value="RETINOL DEHYDROGENASE"/>
    <property type="match status" value="1"/>
</dbReference>
<dbReference type="EMBL" id="JAZGQL010000012">
    <property type="protein sequence ID" value="MEE6308808.1"/>
    <property type="molecule type" value="Genomic_DNA"/>
</dbReference>
<dbReference type="EMBL" id="JAZGQL010000027">
    <property type="protein sequence ID" value="MEE6310576.1"/>
    <property type="molecule type" value="Genomic_DNA"/>
</dbReference>
<accession>A0ABU7SKT5</accession>
<evidence type="ECO:0000256" key="1">
    <source>
        <dbReference type="ARBA" id="ARBA00006484"/>
    </source>
</evidence>
<evidence type="ECO:0000313" key="3">
    <source>
        <dbReference type="EMBL" id="MEE6308808.1"/>
    </source>
</evidence>
<organism evidence="4 5">
    <name type="scientific">Plantactinospora veratri</name>
    <dbReference type="NCBI Taxonomy" id="1436122"/>
    <lineage>
        <taxon>Bacteria</taxon>
        <taxon>Bacillati</taxon>
        <taxon>Actinomycetota</taxon>
        <taxon>Actinomycetes</taxon>
        <taxon>Micromonosporales</taxon>
        <taxon>Micromonosporaceae</taxon>
        <taxon>Plantactinospora</taxon>
    </lineage>
</organism>
<dbReference type="PRINTS" id="PR00081">
    <property type="entry name" value="GDHRDH"/>
</dbReference>
<evidence type="ECO:0000313" key="4">
    <source>
        <dbReference type="EMBL" id="MEE6310576.1"/>
    </source>
</evidence>
<dbReference type="Proteomes" id="UP001339911">
    <property type="component" value="Unassembled WGS sequence"/>
</dbReference>
<reference evidence="4 5" key="1">
    <citation type="submission" date="2024-01" db="EMBL/GenBank/DDBJ databases">
        <title>Genome insights into Plantactinospora veratri sp. nov.</title>
        <authorList>
            <person name="Wang L."/>
        </authorList>
    </citation>
    <scope>NUCLEOTIDE SEQUENCE [LARGE SCALE GENOMIC DNA]</scope>
    <source>
        <strain evidence="4 5">NEAU-FHS4</strain>
    </source>
</reference>
<dbReference type="InterPro" id="IPR020904">
    <property type="entry name" value="Sc_DH/Rdtase_CS"/>
</dbReference>
<dbReference type="SUPFAM" id="SSF51735">
    <property type="entry name" value="NAD(P)-binding Rossmann-fold domains"/>
    <property type="match status" value="1"/>
</dbReference>
<evidence type="ECO:0000256" key="2">
    <source>
        <dbReference type="ARBA" id="ARBA00023002"/>
    </source>
</evidence>
<comment type="similarity">
    <text evidence="1">Belongs to the short-chain dehydrogenases/reductases (SDR) family.</text>
</comment>
<evidence type="ECO:0000313" key="5">
    <source>
        <dbReference type="Proteomes" id="UP001339911"/>
    </source>
</evidence>
<comment type="caution">
    <text evidence="4">The sequence shown here is derived from an EMBL/GenBank/DDBJ whole genome shotgun (WGS) entry which is preliminary data.</text>
</comment>
<dbReference type="InterPro" id="IPR036291">
    <property type="entry name" value="NAD(P)-bd_dom_sf"/>
</dbReference>
<keyword evidence="2" id="KW-0560">Oxidoreductase</keyword>